<name>A0ABP7D9H8_9GAMM</name>
<feature type="transmembrane region" description="Helical" evidence="1">
    <location>
        <begin position="44"/>
        <end position="66"/>
    </location>
</feature>
<evidence type="ECO:0008006" key="4">
    <source>
        <dbReference type="Google" id="ProtNLM"/>
    </source>
</evidence>
<feature type="transmembrane region" description="Helical" evidence="1">
    <location>
        <begin position="108"/>
        <end position="133"/>
    </location>
</feature>
<feature type="transmembrane region" description="Helical" evidence="1">
    <location>
        <begin position="78"/>
        <end position="96"/>
    </location>
</feature>
<dbReference type="RefSeq" id="WP_344961982.1">
    <property type="nucleotide sequence ID" value="NZ_BAABDS010000005.1"/>
</dbReference>
<keyword evidence="1" id="KW-0472">Membrane</keyword>
<sequence>MTGMHHMLVHFPLAFWALALLMMLLGRFQQGALAQACRSGLPAVLVLAWLGAVAALVSGWLVWPAAANLHSPMTRNHLLMSLWATGLWTVITLLVWRAQHAALQGGQGLILIVLGLIGSALFAISGTLGGYLAGAPTQLSQLLGQLGWSVYGTFYLPDWSLMLLVVLGVGCAVLGMGGRARNA</sequence>
<proteinExistence type="predicted"/>
<evidence type="ECO:0000313" key="3">
    <source>
        <dbReference type="Proteomes" id="UP001501479"/>
    </source>
</evidence>
<keyword evidence="3" id="KW-1185">Reference proteome</keyword>
<feature type="transmembrane region" description="Helical" evidence="1">
    <location>
        <begin position="154"/>
        <end position="177"/>
    </location>
</feature>
<accession>A0ABP7D9H8</accession>
<evidence type="ECO:0000313" key="2">
    <source>
        <dbReference type="EMBL" id="GAA3701158.1"/>
    </source>
</evidence>
<organism evidence="2 3">
    <name type="scientific">Oceanisphaera sediminis</name>
    <dbReference type="NCBI Taxonomy" id="981381"/>
    <lineage>
        <taxon>Bacteria</taxon>
        <taxon>Pseudomonadati</taxon>
        <taxon>Pseudomonadota</taxon>
        <taxon>Gammaproteobacteria</taxon>
        <taxon>Aeromonadales</taxon>
        <taxon>Aeromonadaceae</taxon>
        <taxon>Oceanisphaera</taxon>
    </lineage>
</organism>
<keyword evidence="1" id="KW-1133">Transmembrane helix</keyword>
<dbReference type="EMBL" id="BAABDS010000005">
    <property type="protein sequence ID" value="GAA3701158.1"/>
    <property type="molecule type" value="Genomic_DNA"/>
</dbReference>
<evidence type="ECO:0000256" key="1">
    <source>
        <dbReference type="SAM" id="Phobius"/>
    </source>
</evidence>
<reference evidence="3" key="1">
    <citation type="journal article" date="2019" name="Int. J. Syst. Evol. Microbiol.">
        <title>The Global Catalogue of Microorganisms (GCM) 10K type strain sequencing project: providing services to taxonomists for standard genome sequencing and annotation.</title>
        <authorList>
            <consortium name="The Broad Institute Genomics Platform"/>
            <consortium name="The Broad Institute Genome Sequencing Center for Infectious Disease"/>
            <person name="Wu L."/>
            <person name="Ma J."/>
        </authorList>
    </citation>
    <scope>NUCLEOTIDE SEQUENCE [LARGE SCALE GENOMIC DNA]</scope>
    <source>
        <strain evidence="3">JCM 17329</strain>
    </source>
</reference>
<gene>
    <name evidence="2" type="ORF">GCM10022421_04540</name>
</gene>
<protein>
    <recommendedName>
        <fullName evidence="4">Heme ABC transporter permease</fullName>
    </recommendedName>
</protein>
<comment type="caution">
    <text evidence="2">The sequence shown here is derived from an EMBL/GenBank/DDBJ whole genome shotgun (WGS) entry which is preliminary data.</text>
</comment>
<keyword evidence="1" id="KW-0812">Transmembrane</keyword>
<dbReference type="Proteomes" id="UP001501479">
    <property type="component" value="Unassembled WGS sequence"/>
</dbReference>